<dbReference type="AlphaFoldDB" id="A0A9X3J6J3"/>
<feature type="domain" description="Peptidase M14" evidence="1">
    <location>
        <begin position="45"/>
        <end position="183"/>
    </location>
</feature>
<reference evidence="2" key="1">
    <citation type="submission" date="2022-11" db="EMBL/GenBank/DDBJ databases">
        <title>Marilongibacter aestuarii gen. nov., sp. nov., isolated from tidal flat sediment.</title>
        <authorList>
            <person name="Jiayan W."/>
        </authorList>
    </citation>
    <scope>NUCLEOTIDE SEQUENCE</scope>
    <source>
        <strain evidence="2">Z1-6</strain>
    </source>
</reference>
<keyword evidence="2" id="KW-0121">Carboxypeptidase</keyword>
<dbReference type="GO" id="GO:0008270">
    <property type="term" value="F:zinc ion binding"/>
    <property type="evidence" value="ECO:0007669"/>
    <property type="project" value="InterPro"/>
</dbReference>
<keyword evidence="2" id="KW-0645">Protease</keyword>
<organism evidence="2 3">
    <name type="scientific">Draconibacterium aestuarii</name>
    <dbReference type="NCBI Taxonomy" id="2998507"/>
    <lineage>
        <taxon>Bacteria</taxon>
        <taxon>Pseudomonadati</taxon>
        <taxon>Bacteroidota</taxon>
        <taxon>Bacteroidia</taxon>
        <taxon>Marinilabiliales</taxon>
        <taxon>Prolixibacteraceae</taxon>
        <taxon>Draconibacterium</taxon>
    </lineage>
</organism>
<evidence type="ECO:0000313" key="2">
    <source>
        <dbReference type="EMBL" id="MCY1722714.1"/>
    </source>
</evidence>
<keyword evidence="3" id="KW-1185">Reference proteome</keyword>
<dbReference type="Gene3D" id="3.40.630.10">
    <property type="entry name" value="Zn peptidases"/>
    <property type="match status" value="1"/>
</dbReference>
<dbReference type="Pfam" id="PF00246">
    <property type="entry name" value="Peptidase_M14"/>
    <property type="match status" value="1"/>
</dbReference>
<comment type="caution">
    <text evidence="2">The sequence shown here is derived from an EMBL/GenBank/DDBJ whole genome shotgun (WGS) entry which is preliminary data.</text>
</comment>
<dbReference type="EMBL" id="JAPOHD010000062">
    <property type="protein sequence ID" value="MCY1722714.1"/>
    <property type="molecule type" value="Genomic_DNA"/>
</dbReference>
<evidence type="ECO:0000313" key="3">
    <source>
        <dbReference type="Proteomes" id="UP001145087"/>
    </source>
</evidence>
<dbReference type="Proteomes" id="UP001145087">
    <property type="component" value="Unassembled WGS sequence"/>
</dbReference>
<dbReference type="InterPro" id="IPR000834">
    <property type="entry name" value="Peptidase_M14"/>
</dbReference>
<evidence type="ECO:0000259" key="1">
    <source>
        <dbReference type="Pfam" id="PF00246"/>
    </source>
</evidence>
<gene>
    <name evidence="2" type="ORF">OU798_20360</name>
</gene>
<dbReference type="RefSeq" id="WP_343335039.1">
    <property type="nucleotide sequence ID" value="NZ_JAPOHD010000062.1"/>
</dbReference>
<sequence length="579" mass="67520">MKLKFSLTIVLIGLCILSFAQNTFINLKYEQNYTPTYYEIIEMFQLLDSHYENAILVENGLTDSGKPLHTFIINNEKEFNPEKIKAQGKTVLLINNGIHAGEPCGIDASLEFADNILRNKDGLAEILDNTVIIIIPAYSVGGLLNRSAYNRSGQTTPYETGFRGNAGNYDLNRDFLKCDSENAKNFNVLFTKWDPDVFLDTHTTNGSEHQYSVTLIAPQPDMFSLTQEQFIREKLLPGLFSNMKKGDYELIPYVSWMYPDPKRGIKMTQETGRYSSGYASLFNSYGMMTENHVYKDYPDRVKSCYQFIEMLARFTAEHSTEIIESREKGIQESMTAKNYSINFELDTTQFRMIEFKGYEVDEKQISPVSGLPRFGYNKTKPYTEEIKFFDVYSPTEEIIIPEYYILPQAWKSVVDQLIRNGIEFSTLQNDTTIEVEIDYIEEYSNAKIPYNGHYFHDKVLTRSEIQRINYNAGDLVIPVRQKKIRYLIETLEPKARDSFFRWNFFDNILDAREYFSSYGFEENALKYLDEHPEFKKEFEAKQKSDPEFAKNHRAQLAYIYNNTEWAEKSFERYPVGRIY</sequence>
<dbReference type="SUPFAM" id="SSF53187">
    <property type="entry name" value="Zn-dependent exopeptidases"/>
    <property type="match status" value="1"/>
</dbReference>
<name>A0A9X3J6J3_9BACT</name>
<proteinExistence type="predicted"/>
<accession>A0A9X3J6J3</accession>
<protein>
    <submittedName>
        <fullName evidence="2">M14 family zinc carboxypeptidase</fullName>
    </submittedName>
</protein>
<keyword evidence="2" id="KW-0378">Hydrolase</keyword>
<dbReference type="GO" id="GO:0004181">
    <property type="term" value="F:metallocarboxypeptidase activity"/>
    <property type="evidence" value="ECO:0007669"/>
    <property type="project" value="InterPro"/>
</dbReference>
<dbReference type="GO" id="GO:0006508">
    <property type="term" value="P:proteolysis"/>
    <property type="evidence" value="ECO:0007669"/>
    <property type="project" value="InterPro"/>
</dbReference>